<evidence type="ECO:0000256" key="1">
    <source>
        <dbReference type="ARBA" id="ARBA00022490"/>
    </source>
</evidence>
<keyword evidence="3" id="KW-0159">Chromosome partition</keyword>
<sequence length="195" mass="22233">MKRRISDEQLVELVEAAIFVADKPLSRKQLKETVLLDINVSDKRLRDALDTLSEHYQTRGVKLVEVGTGYRFQACASLSPWLSNLWQEKAPKYSRATLETLALIAYRQPITRGEIEQVRGVTVSSNIIKSLLERQWIKVVGYKEVPGKPALYATTRQFLDYFSLNGLDMLPELPPQQGEKLDQMLDDPSVREPSE</sequence>
<protein>
    <submittedName>
        <fullName evidence="6">SMC-Scp complex subunit ScpB</fullName>
    </submittedName>
</protein>
<dbReference type="InterPro" id="IPR005234">
    <property type="entry name" value="ScpB_csome_segregation"/>
</dbReference>
<dbReference type="GO" id="GO:0051301">
    <property type="term" value="P:cell division"/>
    <property type="evidence" value="ECO:0007669"/>
    <property type="project" value="UniProtKB-KW"/>
</dbReference>
<dbReference type="InterPro" id="IPR036388">
    <property type="entry name" value="WH-like_DNA-bd_sf"/>
</dbReference>
<dbReference type="GO" id="GO:0051304">
    <property type="term" value="P:chromosome separation"/>
    <property type="evidence" value="ECO:0007669"/>
    <property type="project" value="InterPro"/>
</dbReference>
<dbReference type="PIRSF" id="PIRSF019345">
    <property type="entry name" value="ScpB"/>
    <property type="match status" value="1"/>
</dbReference>
<evidence type="ECO:0000256" key="5">
    <source>
        <dbReference type="SAM" id="MobiDB-lite"/>
    </source>
</evidence>
<evidence type="ECO:0000256" key="3">
    <source>
        <dbReference type="ARBA" id="ARBA00022829"/>
    </source>
</evidence>
<evidence type="ECO:0000256" key="2">
    <source>
        <dbReference type="ARBA" id="ARBA00022618"/>
    </source>
</evidence>
<reference evidence="7" key="2">
    <citation type="submission" date="2019-06" db="EMBL/GenBank/DDBJ databases">
        <title>Co-occurence of chitin degradation, pigmentation and bioactivity in marine Pseudoalteromonas.</title>
        <authorList>
            <person name="Sonnenschein E.C."/>
            <person name="Bech P.K."/>
        </authorList>
    </citation>
    <scope>NUCLEOTIDE SEQUENCE [LARGE SCALE GENOMIC DNA]</scope>
    <source>
        <strain evidence="7">S2676</strain>
    </source>
</reference>
<dbReference type="PANTHER" id="PTHR34298:SF2">
    <property type="entry name" value="SEGREGATION AND CONDENSATION PROTEIN B"/>
    <property type="match status" value="1"/>
</dbReference>
<feature type="region of interest" description="Disordered" evidence="5">
    <location>
        <begin position="173"/>
        <end position="195"/>
    </location>
</feature>
<dbReference type="NCBIfam" id="TIGR00281">
    <property type="entry name" value="SMC-Scp complex subunit ScpB"/>
    <property type="match status" value="1"/>
</dbReference>
<proteinExistence type="predicted"/>
<comment type="caution">
    <text evidence="6">The sequence shown here is derived from an EMBL/GenBank/DDBJ whole genome shotgun (WGS) entry which is preliminary data.</text>
</comment>
<evidence type="ECO:0000313" key="6">
    <source>
        <dbReference type="EMBL" id="TMP25898.1"/>
    </source>
</evidence>
<organism evidence="6 7">
    <name type="scientific">Pseudoalteromonas rubra</name>
    <dbReference type="NCBI Taxonomy" id="43658"/>
    <lineage>
        <taxon>Bacteria</taxon>
        <taxon>Pseudomonadati</taxon>
        <taxon>Pseudomonadota</taxon>
        <taxon>Gammaproteobacteria</taxon>
        <taxon>Alteromonadales</taxon>
        <taxon>Pseudoalteromonadaceae</taxon>
        <taxon>Pseudoalteromonas</taxon>
    </lineage>
</organism>
<dbReference type="Pfam" id="PF04079">
    <property type="entry name" value="SMC_ScpB"/>
    <property type="match status" value="1"/>
</dbReference>
<dbReference type="Proteomes" id="UP000310249">
    <property type="component" value="Unassembled WGS sequence"/>
</dbReference>
<gene>
    <name evidence="6" type="primary">scpB</name>
    <name evidence="6" type="ORF">CWB99_19990</name>
</gene>
<dbReference type="Gene3D" id="1.10.10.10">
    <property type="entry name" value="Winged helix-like DNA-binding domain superfamily/Winged helix DNA-binding domain"/>
    <property type="match status" value="2"/>
</dbReference>
<evidence type="ECO:0000313" key="7">
    <source>
        <dbReference type="Proteomes" id="UP000310249"/>
    </source>
</evidence>
<dbReference type="SUPFAM" id="SSF46785">
    <property type="entry name" value="Winged helix' DNA-binding domain"/>
    <property type="match status" value="2"/>
</dbReference>
<dbReference type="InterPro" id="IPR036390">
    <property type="entry name" value="WH_DNA-bd_sf"/>
</dbReference>
<dbReference type="OrthoDB" id="9806226at2"/>
<keyword evidence="4" id="KW-0131">Cell cycle</keyword>
<reference evidence="6 7" key="1">
    <citation type="submission" date="2018-01" db="EMBL/GenBank/DDBJ databases">
        <authorList>
            <person name="Paulsen S."/>
            <person name="Gram L.K."/>
        </authorList>
    </citation>
    <scope>NUCLEOTIDE SEQUENCE [LARGE SCALE GENOMIC DNA]</scope>
    <source>
        <strain evidence="6 7">S2676</strain>
    </source>
</reference>
<feature type="compositionally biased region" description="Basic and acidic residues" evidence="5">
    <location>
        <begin position="179"/>
        <end position="195"/>
    </location>
</feature>
<dbReference type="EMBL" id="PNCI01000055">
    <property type="protein sequence ID" value="TMP25898.1"/>
    <property type="molecule type" value="Genomic_DNA"/>
</dbReference>
<keyword evidence="1" id="KW-0963">Cytoplasm</keyword>
<name>A0A5S3WGK2_9GAMM</name>
<dbReference type="RefSeq" id="WP_054013868.1">
    <property type="nucleotide sequence ID" value="NZ_PNCH01000040.1"/>
</dbReference>
<keyword evidence="2" id="KW-0132">Cell division</keyword>
<dbReference type="PANTHER" id="PTHR34298">
    <property type="entry name" value="SEGREGATION AND CONDENSATION PROTEIN B"/>
    <property type="match status" value="1"/>
</dbReference>
<evidence type="ECO:0000256" key="4">
    <source>
        <dbReference type="ARBA" id="ARBA00023306"/>
    </source>
</evidence>
<dbReference type="AlphaFoldDB" id="A0A5S3WGK2"/>
<accession>A0A5S3WGK2</accession>